<feature type="transmembrane region" description="Helical" evidence="5">
    <location>
        <begin position="168"/>
        <end position="188"/>
    </location>
</feature>
<reference evidence="7 8" key="1">
    <citation type="submission" date="2014-11" db="EMBL/GenBank/DDBJ databases">
        <title>Genome sequence of Pseudomonas tuomuerensis JCM 14085.</title>
        <authorList>
            <person name="Shin S.-K."/>
            <person name="Yi H."/>
        </authorList>
    </citation>
    <scope>NUCLEOTIDE SEQUENCE [LARGE SCALE GENOMIC DNA]</scope>
    <source>
        <strain evidence="7 8">JCM 14085</strain>
    </source>
</reference>
<gene>
    <name evidence="7" type="ORF">PT85_03425</name>
</gene>
<dbReference type="Proteomes" id="UP000030980">
    <property type="component" value="Unassembled WGS sequence"/>
</dbReference>
<organism evidence="7 8">
    <name type="scientific">Pseudomonas flexibilis</name>
    <dbReference type="NCBI Taxonomy" id="706570"/>
    <lineage>
        <taxon>Bacteria</taxon>
        <taxon>Pseudomonadati</taxon>
        <taxon>Pseudomonadota</taxon>
        <taxon>Gammaproteobacteria</taxon>
        <taxon>Pseudomonadales</taxon>
        <taxon>Pseudomonadaceae</taxon>
        <taxon>Pseudomonas</taxon>
    </lineage>
</organism>
<dbReference type="InterPro" id="IPR036259">
    <property type="entry name" value="MFS_trans_sf"/>
</dbReference>
<feature type="transmembrane region" description="Helical" evidence="5">
    <location>
        <begin position="79"/>
        <end position="97"/>
    </location>
</feature>
<dbReference type="InterPro" id="IPR011701">
    <property type="entry name" value="MFS"/>
</dbReference>
<keyword evidence="3 5" id="KW-1133">Transmembrane helix</keyword>
<feature type="transmembrane region" description="Helical" evidence="5">
    <location>
        <begin position="200"/>
        <end position="220"/>
    </location>
</feature>
<dbReference type="Gene3D" id="1.20.1250.20">
    <property type="entry name" value="MFS general substrate transporter like domains"/>
    <property type="match status" value="2"/>
</dbReference>
<feature type="transmembrane region" description="Helical" evidence="5">
    <location>
        <begin position="358"/>
        <end position="376"/>
    </location>
</feature>
<dbReference type="Pfam" id="PF07690">
    <property type="entry name" value="MFS_1"/>
    <property type="match status" value="1"/>
</dbReference>
<feature type="transmembrane region" description="Helical" evidence="5">
    <location>
        <begin position="273"/>
        <end position="292"/>
    </location>
</feature>
<evidence type="ECO:0000256" key="5">
    <source>
        <dbReference type="SAM" id="Phobius"/>
    </source>
</evidence>
<sequence length="381" mass="39202">MSASHTLDISAPRVRWATRCGFFLAGFGLSVWAPLIPYVRERIPMSDATFGLLLLCVGAGSLSCMPLSGMLAARLGIRLASLGSLALLICALAIMALTDSIAWLGVALFAFGGTLGVLDILLNIQSLKVERALQRPLMSQFHGMFSLGTIAGAACLTALLTLGLSPALSTLLLVGLILVTTLAIRSGLLPDRAPAGGVMFARPTGVVLVVGLLCFVVYLAEGAILDWSAIYLTQETGMAMSLAGLGYASFAALVAIARLAGGPVVARLGTVRVVVIGSVLAATGLLLSLLASHWIVALIGYALCGLGCANISPVLISSLNHQKDMPVHLAVTAATTVGFAGVLAGPALMGFVAHHSSLTIAFAMVAALLLGMLFSTTRLPR</sequence>
<comment type="subcellular location">
    <subcellularLocation>
        <location evidence="1">Membrane</location>
        <topology evidence="1">Multi-pass membrane protein</topology>
    </subcellularLocation>
</comment>
<feature type="domain" description="Major facilitator superfamily (MFS) profile" evidence="6">
    <location>
        <begin position="206"/>
        <end position="381"/>
    </location>
</feature>
<evidence type="ECO:0000259" key="6">
    <source>
        <dbReference type="PROSITE" id="PS50850"/>
    </source>
</evidence>
<dbReference type="PANTHER" id="PTHR23514">
    <property type="entry name" value="BYPASS OF STOP CODON PROTEIN 6"/>
    <property type="match status" value="1"/>
</dbReference>
<dbReference type="AlphaFoldDB" id="A0A0B3BQ44"/>
<evidence type="ECO:0000256" key="3">
    <source>
        <dbReference type="ARBA" id="ARBA00022989"/>
    </source>
</evidence>
<accession>A0A0B3BQ44</accession>
<evidence type="ECO:0000256" key="1">
    <source>
        <dbReference type="ARBA" id="ARBA00004141"/>
    </source>
</evidence>
<dbReference type="InterPro" id="IPR020846">
    <property type="entry name" value="MFS_dom"/>
</dbReference>
<dbReference type="SUPFAM" id="SSF103473">
    <property type="entry name" value="MFS general substrate transporter"/>
    <property type="match status" value="1"/>
</dbReference>
<feature type="transmembrane region" description="Helical" evidence="5">
    <location>
        <begin position="20"/>
        <end position="39"/>
    </location>
</feature>
<keyword evidence="2 5" id="KW-0812">Transmembrane</keyword>
<name>A0A0B3BQ44_9PSED</name>
<dbReference type="STRING" id="706570.PT85_03425"/>
<proteinExistence type="predicted"/>
<evidence type="ECO:0000256" key="4">
    <source>
        <dbReference type="ARBA" id="ARBA00023136"/>
    </source>
</evidence>
<feature type="transmembrane region" description="Helical" evidence="5">
    <location>
        <begin position="51"/>
        <end position="72"/>
    </location>
</feature>
<keyword evidence="8" id="KW-1185">Reference proteome</keyword>
<feature type="transmembrane region" description="Helical" evidence="5">
    <location>
        <begin position="103"/>
        <end position="122"/>
    </location>
</feature>
<dbReference type="GO" id="GO:0022857">
    <property type="term" value="F:transmembrane transporter activity"/>
    <property type="evidence" value="ECO:0007669"/>
    <property type="project" value="InterPro"/>
</dbReference>
<dbReference type="InterPro" id="IPR051788">
    <property type="entry name" value="MFS_Transporter"/>
</dbReference>
<evidence type="ECO:0000313" key="7">
    <source>
        <dbReference type="EMBL" id="KHO66618.1"/>
    </source>
</evidence>
<dbReference type="EMBL" id="JTAK01000001">
    <property type="protein sequence ID" value="KHO66618.1"/>
    <property type="molecule type" value="Genomic_DNA"/>
</dbReference>
<dbReference type="CDD" id="cd17393">
    <property type="entry name" value="MFS_MosC_like"/>
    <property type="match status" value="1"/>
</dbReference>
<feature type="transmembrane region" description="Helical" evidence="5">
    <location>
        <begin position="240"/>
        <end position="261"/>
    </location>
</feature>
<feature type="transmembrane region" description="Helical" evidence="5">
    <location>
        <begin position="298"/>
        <end position="317"/>
    </location>
</feature>
<dbReference type="OrthoDB" id="9810941at2"/>
<keyword evidence="4 5" id="KW-0472">Membrane</keyword>
<dbReference type="GO" id="GO:0016020">
    <property type="term" value="C:membrane"/>
    <property type="evidence" value="ECO:0007669"/>
    <property type="project" value="UniProtKB-SubCell"/>
</dbReference>
<evidence type="ECO:0000313" key="8">
    <source>
        <dbReference type="Proteomes" id="UP000030980"/>
    </source>
</evidence>
<evidence type="ECO:0000256" key="2">
    <source>
        <dbReference type="ARBA" id="ARBA00022692"/>
    </source>
</evidence>
<feature type="transmembrane region" description="Helical" evidence="5">
    <location>
        <begin position="143"/>
        <end position="162"/>
    </location>
</feature>
<protein>
    <submittedName>
        <fullName evidence="7">MFS transporter</fullName>
    </submittedName>
</protein>
<comment type="caution">
    <text evidence="7">The sequence shown here is derived from an EMBL/GenBank/DDBJ whole genome shotgun (WGS) entry which is preliminary data.</text>
</comment>
<feature type="transmembrane region" description="Helical" evidence="5">
    <location>
        <begin position="329"/>
        <end position="352"/>
    </location>
</feature>
<dbReference type="PANTHER" id="PTHR23514:SF13">
    <property type="entry name" value="INNER MEMBRANE PROTEIN YBJJ"/>
    <property type="match status" value="1"/>
</dbReference>
<dbReference type="RefSeq" id="WP_039605905.1">
    <property type="nucleotide sequence ID" value="NZ_FMUP01000005.1"/>
</dbReference>
<dbReference type="PROSITE" id="PS50850">
    <property type="entry name" value="MFS"/>
    <property type="match status" value="1"/>
</dbReference>